<dbReference type="EMBL" id="KN839902">
    <property type="protein sequence ID" value="KIJ58964.1"/>
    <property type="molecule type" value="Genomic_DNA"/>
</dbReference>
<feature type="region of interest" description="Disordered" evidence="1">
    <location>
        <begin position="1"/>
        <end position="30"/>
    </location>
</feature>
<organism evidence="2 3">
    <name type="scientific">Hydnomerulius pinastri MD-312</name>
    <dbReference type="NCBI Taxonomy" id="994086"/>
    <lineage>
        <taxon>Eukaryota</taxon>
        <taxon>Fungi</taxon>
        <taxon>Dikarya</taxon>
        <taxon>Basidiomycota</taxon>
        <taxon>Agaricomycotina</taxon>
        <taxon>Agaricomycetes</taxon>
        <taxon>Agaricomycetidae</taxon>
        <taxon>Boletales</taxon>
        <taxon>Boletales incertae sedis</taxon>
        <taxon>Leucogyrophana</taxon>
    </lineage>
</organism>
<accession>A0A0C9V121</accession>
<gene>
    <name evidence="2" type="ORF">HYDPIDRAFT_33622</name>
</gene>
<proteinExistence type="predicted"/>
<dbReference type="AlphaFoldDB" id="A0A0C9V121"/>
<evidence type="ECO:0000313" key="3">
    <source>
        <dbReference type="Proteomes" id="UP000053820"/>
    </source>
</evidence>
<evidence type="ECO:0000313" key="2">
    <source>
        <dbReference type="EMBL" id="KIJ58964.1"/>
    </source>
</evidence>
<evidence type="ECO:0000256" key="1">
    <source>
        <dbReference type="SAM" id="MobiDB-lite"/>
    </source>
</evidence>
<feature type="compositionally biased region" description="Polar residues" evidence="1">
    <location>
        <begin position="1"/>
        <end position="10"/>
    </location>
</feature>
<name>A0A0C9V121_9AGAM</name>
<protein>
    <submittedName>
        <fullName evidence="2">Uncharacterized protein</fullName>
    </submittedName>
</protein>
<dbReference type="Proteomes" id="UP000053820">
    <property type="component" value="Unassembled WGS sequence"/>
</dbReference>
<sequence>MGDIPSTHTPLRSGLRRARSPDSSQLQEDGHRAKINKITLQITVKEISPAEYLLRTNGLRVGVRVDDLTKLSCVGDFVSSGPQSVITWNHPFTFTGSLASTVSIYLCTLPQPGDGWMKEHIGQEIKLDAHQLLLANPVQYYCVPGLYGAPKLHISVNVTAPMISKSQQMSYGTATRNTTMGLL</sequence>
<keyword evidence="3" id="KW-1185">Reference proteome</keyword>
<reference evidence="2 3" key="1">
    <citation type="submission" date="2014-04" db="EMBL/GenBank/DDBJ databases">
        <title>Evolutionary Origins and Diversification of the Mycorrhizal Mutualists.</title>
        <authorList>
            <consortium name="DOE Joint Genome Institute"/>
            <consortium name="Mycorrhizal Genomics Consortium"/>
            <person name="Kohler A."/>
            <person name="Kuo A."/>
            <person name="Nagy L.G."/>
            <person name="Floudas D."/>
            <person name="Copeland A."/>
            <person name="Barry K.W."/>
            <person name="Cichocki N."/>
            <person name="Veneault-Fourrey C."/>
            <person name="LaButti K."/>
            <person name="Lindquist E.A."/>
            <person name="Lipzen A."/>
            <person name="Lundell T."/>
            <person name="Morin E."/>
            <person name="Murat C."/>
            <person name="Riley R."/>
            <person name="Ohm R."/>
            <person name="Sun H."/>
            <person name="Tunlid A."/>
            <person name="Henrissat B."/>
            <person name="Grigoriev I.V."/>
            <person name="Hibbett D.S."/>
            <person name="Martin F."/>
        </authorList>
    </citation>
    <scope>NUCLEOTIDE SEQUENCE [LARGE SCALE GENOMIC DNA]</scope>
    <source>
        <strain evidence="2 3">MD-312</strain>
    </source>
</reference>
<dbReference type="HOGENOM" id="CLU_1461506_0_0_1"/>